<gene>
    <name evidence="1" type="ORF">METZ01_LOCUS40174</name>
</gene>
<reference evidence="1" key="1">
    <citation type="submission" date="2018-05" db="EMBL/GenBank/DDBJ databases">
        <authorList>
            <person name="Lanie J.A."/>
            <person name="Ng W.-L."/>
            <person name="Kazmierczak K.M."/>
            <person name="Andrzejewski T.M."/>
            <person name="Davidsen T.M."/>
            <person name="Wayne K.J."/>
            <person name="Tettelin H."/>
            <person name="Glass J.I."/>
            <person name="Rusch D."/>
            <person name="Podicherti R."/>
            <person name="Tsui H.-C.T."/>
            <person name="Winkler M.E."/>
        </authorList>
    </citation>
    <scope>NUCLEOTIDE SEQUENCE</scope>
</reference>
<accession>A0A381R6Y9</accession>
<evidence type="ECO:0000313" key="1">
    <source>
        <dbReference type="EMBL" id="SUZ87320.1"/>
    </source>
</evidence>
<protein>
    <submittedName>
        <fullName evidence="1">Uncharacterized protein</fullName>
    </submittedName>
</protein>
<proteinExistence type="predicted"/>
<dbReference type="AlphaFoldDB" id="A0A381R6Y9"/>
<sequence>MIRPAPELYFHTMEQTAQRLTKEGLTDWKEVQPLLLNV</sequence>
<organism evidence="1">
    <name type="scientific">marine metagenome</name>
    <dbReference type="NCBI Taxonomy" id="408172"/>
    <lineage>
        <taxon>unclassified sequences</taxon>
        <taxon>metagenomes</taxon>
        <taxon>ecological metagenomes</taxon>
    </lineage>
</organism>
<name>A0A381R6Y9_9ZZZZ</name>
<dbReference type="EMBL" id="UINC01001718">
    <property type="protein sequence ID" value="SUZ87320.1"/>
    <property type="molecule type" value="Genomic_DNA"/>
</dbReference>